<dbReference type="Gene3D" id="3.40.50.150">
    <property type="entry name" value="Vaccinia Virus protein VP39"/>
    <property type="match status" value="2"/>
</dbReference>
<evidence type="ECO:0000256" key="7">
    <source>
        <dbReference type="ARBA" id="ARBA00043054"/>
    </source>
</evidence>
<name>A0AAD9UV43_ACRCE</name>
<dbReference type="SUPFAM" id="SSF46785">
    <property type="entry name" value="Winged helix' DNA-binding domain"/>
    <property type="match status" value="1"/>
</dbReference>
<dbReference type="AlphaFoldDB" id="A0AAD9UV43"/>
<dbReference type="GO" id="GO:0032259">
    <property type="term" value="P:methylation"/>
    <property type="evidence" value="ECO:0007669"/>
    <property type="project" value="UniProtKB-KW"/>
</dbReference>
<evidence type="ECO:0000256" key="6">
    <source>
        <dbReference type="ARBA" id="ARBA00040730"/>
    </source>
</evidence>
<organism evidence="11 12">
    <name type="scientific">Acropora cervicornis</name>
    <name type="common">Staghorn coral</name>
    <dbReference type="NCBI Taxonomy" id="6130"/>
    <lineage>
        <taxon>Eukaryota</taxon>
        <taxon>Metazoa</taxon>
        <taxon>Cnidaria</taxon>
        <taxon>Anthozoa</taxon>
        <taxon>Hexacorallia</taxon>
        <taxon>Scleractinia</taxon>
        <taxon>Astrocoeniina</taxon>
        <taxon>Acroporidae</taxon>
        <taxon>Acropora</taxon>
    </lineage>
</organism>
<dbReference type="Pfam" id="PF08100">
    <property type="entry name" value="Dimerisation"/>
    <property type="match status" value="1"/>
</dbReference>
<dbReference type="PROSITE" id="PS51683">
    <property type="entry name" value="SAM_OMT_II"/>
    <property type="match status" value="1"/>
</dbReference>
<evidence type="ECO:0000259" key="9">
    <source>
        <dbReference type="Pfam" id="PF00891"/>
    </source>
</evidence>
<proteinExistence type="predicted"/>
<evidence type="ECO:0000256" key="1">
    <source>
        <dbReference type="ARBA" id="ARBA00022603"/>
    </source>
</evidence>
<sequence length="363" mass="40404">MPIPIRLGIIRSLYRTTVYRSVSILRQSRQLSYSRVSLAHERKEIAVPPPIPAKIQDLILGFRASRSVIAACDLGIFDVLHDSDEPQTAEEVAAKIIANSDATEQLMDLLVALELKSRNGELWLYSNTEVASQYLSKFSPYSILPFVTFTQTVAYPLFGKLETAVREGSDQWMNTFGLSSEKLSDVLYRTDDAKLTFMAHMQCTSLYSSHAVAKAFDLSNFGSCCDLGGNTGLLAYTLCQYYPNMKITVYDVQSPDLPKADLYVLSRIIHDWSAEKVDVMLSNIFNCMPSGGGLLIAEMLLDNDKAGPIGALLQSLFMRTITNGKLRSGEEFKELLEKHGFVDIEVKRLDPVASTDVILCRKS</sequence>
<keyword evidence="1" id="KW-0489">Methyltransferase</keyword>
<feature type="domain" description="O-methyltransferase C-terminal" evidence="9">
    <location>
        <begin position="158"/>
        <end position="252"/>
    </location>
</feature>
<evidence type="ECO:0000256" key="3">
    <source>
        <dbReference type="ARBA" id="ARBA00022691"/>
    </source>
</evidence>
<reference evidence="11" key="1">
    <citation type="journal article" date="2023" name="G3 (Bethesda)">
        <title>Whole genome assembly and annotation of the endangered Caribbean coral Acropora cervicornis.</title>
        <authorList>
            <person name="Selwyn J.D."/>
            <person name="Vollmer S.V."/>
        </authorList>
    </citation>
    <scope>NUCLEOTIDE SEQUENCE</scope>
    <source>
        <strain evidence="11">K2</strain>
    </source>
</reference>
<feature type="domain" description="O-methyltransferase C-terminal" evidence="9">
    <location>
        <begin position="255"/>
        <end position="341"/>
    </location>
</feature>
<keyword evidence="12" id="KW-1185">Reference proteome</keyword>
<protein>
    <recommendedName>
        <fullName evidence="6">Acetylserotonin O-methyltransferase</fullName>
        <ecNumber evidence="5">2.1.1.4</ecNumber>
    </recommendedName>
    <alternativeName>
        <fullName evidence="7">Hydroxyindole O-methyltransferase</fullName>
    </alternativeName>
</protein>
<dbReference type="InterPro" id="IPR036388">
    <property type="entry name" value="WH-like_DNA-bd_sf"/>
</dbReference>
<dbReference type="InterPro" id="IPR001077">
    <property type="entry name" value="COMT_C"/>
</dbReference>
<dbReference type="EC" id="2.1.1.4" evidence="5"/>
<comment type="function">
    <text evidence="4">Catalyzes the transfer of a methyl group onto N-acetylserotonin, producing melatonin (N-acetyl-5-methoxytryptamine).</text>
</comment>
<feature type="domain" description="O-methyltransferase dimerisation" evidence="10">
    <location>
        <begin position="57"/>
        <end position="136"/>
    </location>
</feature>
<dbReference type="GO" id="GO:0046983">
    <property type="term" value="F:protein dimerization activity"/>
    <property type="evidence" value="ECO:0007669"/>
    <property type="project" value="InterPro"/>
</dbReference>
<dbReference type="InterPro" id="IPR036390">
    <property type="entry name" value="WH_DNA-bd_sf"/>
</dbReference>
<dbReference type="GO" id="GO:0017096">
    <property type="term" value="F:acetylserotonin O-methyltransferase activity"/>
    <property type="evidence" value="ECO:0007669"/>
    <property type="project" value="UniProtKB-EC"/>
</dbReference>
<dbReference type="FunFam" id="1.10.10.10:FF:000358">
    <property type="entry name" value="Acetylserotonin O-methyltransferase"/>
    <property type="match status" value="1"/>
</dbReference>
<evidence type="ECO:0000313" key="11">
    <source>
        <dbReference type="EMBL" id="KAK2551101.1"/>
    </source>
</evidence>
<dbReference type="Proteomes" id="UP001249851">
    <property type="component" value="Unassembled WGS sequence"/>
</dbReference>
<dbReference type="InterPro" id="IPR012967">
    <property type="entry name" value="COMT_dimerisation"/>
</dbReference>
<evidence type="ECO:0000256" key="2">
    <source>
        <dbReference type="ARBA" id="ARBA00022679"/>
    </source>
</evidence>
<dbReference type="EMBL" id="JARQWQ010000101">
    <property type="protein sequence ID" value="KAK2551101.1"/>
    <property type="molecule type" value="Genomic_DNA"/>
</dbReference>
<dbReference type="InterPro" id="IPR029063">
    <property type="entry name" value="SAM-dependent_MTases_sf"/>
</dbReference>
<keyword evidence="3" id="KW-0949">S-adenosyl-L-methionine</keyword>
<gene>
    <name evidence="11" type="ORF">P5673_028026</name>
</gene>
<comment type="caution">
    <text evidence="11">The sequence shown here is derived from an EMBL/GenBank/DDBJ whole genome shotgun (WGS) entry which is preliminary data.</text>
</comment>
<evidence type="ECO:0000259" key="10">
    <source>
        <dbReference type="Pfam" id="PF08100"/>
    </source>
</evidence>
<dbReference type="Pfam" id="PF00891">
    <property type="entry name" value="Methyltransf_2"/>
    <property type="match status" value="2"/>
</dbReference>
<feature type="active site" description="Proton acceptor" evidence="8">
    <location>
        <position position="270"/>
    </location>
</feature>
<evidence type="ECO:0000256" key="8">
    <source>
        <dbReference type="PIRSR" id="PIRSR005739-1"/>
    </source>
</evidence>
<dbReference type="PANTHER" id="PTHR43712">
    <property type="entry name" value="PUTATIVE (AFU_ORTHOLOGUE AFUA_4G14580)-RELATED"/>
    <property type="match status" value="1"/>
</dbReference>
<dbReference type="Gene3D" id="1.10.10.10">
    <property type="entry name" value="Winged helix-like DNA-binding domain superfamily/Winged helix DNA-binding domain"/>
    <property type="match status" value="1"/>
</dbReference>
<evidence type="ECO:0000313" key="12">
    <source>
        <dbReference type="Proteomes" id="UP001249851"/>
    </source>
</evidence>
<accession>A0AAD9UV43</accession>
<evidence type="ECO:0000256" key="5">
    <source>
        <dbReference type="ARBA" id="ARBA00039116"/>
    </source>
</evidence>
<dbReference type="SUPFAM" id="SSF53335">
    <property type="entry name" value="S-adenosyl-L-methionine-dependent methyltransferases"/>
    <property type="match status" value="1"/>
</dbReference>
<dbReference type="PANTHER" id="PTHR43712:SF2">
    <property type="entry name" value="O-METHYLTRANSFERASE CICE"/>
    <property type="match status" value="1"/>
</dbReference>
<dbReference type="PIRSF" id="PIRSF005739">
    <property type="entry name" value="O-mtase"/>
    <property type="match status" value="1"/>
</dbReference>
<keyword evidence="2" id="KW-0808">Transferase</keyword>
<evidence type="ECO:0000256" key="4">
    <source>
        <dbReference type="ARBA" id="ARBA00037645"/>
    </source>
</evidence>
<dbReference type="InterPro" id="IPR016461">
    <property type="entry name" value="COMT-like"/>
</dbReference>
<reference evidence="11" key="2">
    <citation type="journal article" date="2023" name="Science">
        <title>Genomic signatures of disease resistance in endangered staghorn corals.</title>
        <authorList>
            <person name="Vollmer S.V."/>
            <person name="Selwyn J.D."/>
            <person name="Despard B.A."/>
            <person name="Roesel C.L."/>
        </authorList>
    </citation>
    <scope>NUCLEOTIDE SEQUENCE</scope>
    <source>
        <strain evidence="11">K2</strain>
    </source>
</reference>